<dbReference type="GO" id="GO:0009086">
    <property type="term" value="P:methionine biosynthetic process"/>
    <property type="evidence" value="ECO:0007669"/>
    <property type="project" value="TreeGrafter"/>
</dbReference>
<evidence type="ECO:0000256" key="6">
    <source>
        <dbReference type="ARBA" id="ARBA00022857"/>
    </source>
</evidence>
<sequence>MKLIDKIATSTKPFYTFEFFPPRTEQGFENLLIRISRLATLNPLAVSATWGAGGSTKERSLELAGLTQINCGLDTILHLTCTNMEQGMVDEALKAAKDRGIQNILALRGDPPRGAEEWLPIDARFRNAADLVRYIRSVPEYATYFCVGVAAHPDIHPESTSDGDVEIEFLKAKVDAGADFIITQLFYDVDSFYVWFNKVREKGINVPIIPGIMPIQTFSSFKRITKLCGTKVPASVSGELGSISHDDQLVKEYGISSAVDMIKKLTENGSIHGVHFFTLNLEKSVQCILEKIRWTGSVEPIHNKLIADLPDGSHSYRAPEFLVTPTTAADTATKGLASIPATEGEIGRGELNNASTWDEFPNGRFGDYKSPAFGDQGLWGNPAISKDDPVIQWGSLKTLNDLTNFFLDHLQGRIATTPFSPGPLSLESQPILLNLEQLTRKSWWTVGSQPAIDSASSSDPIVGWGPRGGYVFQKSFVEFFCDEEDVNEIKKQAQLKGEQVHWLASNNQGEFRTNVADDSRNAVTWGIFPGQEVVQTTIIEPESFLSWKEEAFSIWSDWASFYPPQSEARSLLEQVRDQRWLISIVHHDYKNSGALWNFLHEVNNAV</sequence>
<feature type="domain" description="MTHFR SAM-binding regulatory" evidence="9">
    <location>
        <begin position="354"/>
        <end position="602"/>
    </location>
</feature>
<proteinExistence type="inferred from homology"/>
<dbReference type="PANTHER" id="PTHR45754">
    <property type="entry name" value="METHYLENETETRAHYDROFOLATE REDUCTASE"/>
    <property type="match status" value="1"/>
</dbReference>
<dbReference type="SUPFAM" id="SSF51730">
    <property type="entry name" value="FAD-linked oxidoreductase"/>
    <property type="match status" value="1"/>
</dbReference>
<dbReference type="HOGENOM" id="CLU_025841_2_1_1"/>
<evidence type="ECO:0000256" key="2">
    <source>
        <dbReference type="ARBA" id="ARBA00004777"/>
    </source>
</evidence>
<evidence type="ECO:0000256" key="3">
    <source>
        <dbReference type="ARBA" id="ARBA00006743"/>
    </source>
</evidence>
<dbReference type="InterPro" id="IPR003171">
    <property type="entry name" value="Mehydrof_redctse-like"/>
</dbReference>
<keyword evidence="4" id="KW-0285">Flavoprotein</keyword>
<evidence type="ECO:0000313" key="11">
    <source>
        <dbReference type="Proteomes" id="UP000054549"/>
    </source>
</evidence>
<evidence type="ECO:0000256" key="8">
    <source>
        <dbReference type="RuleBase" id="RU004254"/>
    </source>
</evidence>
<comment type="cofactor">
    <cofactor evidence="1">
        <name>FAD</name>
        <dbReference type="ChEBI" id="CHEBI:57692"/>
    </cofactor>
</comment>
<keyword evidence="7" id="KW-0560">Oxidoreductase</keyword>
<dbReference type="InParanoid" id="A0A0C2X6H6"/>
<accession>A0A0C2X6H6</accession>
<dbReference type="STRING" id="946122.A0A0C2X6H6"/>
<dbReference type="InterPro" id="IPR053806">
    <property type="entry name" value="MTHFR_C"/>
</dbReference>
<keyword evidence="5" id="KW-0274">FAD</keyword>
<dbReference type="PANTHER" id="PTHR45754:SF1">
    <property type="entry name" value="METHYLENETETRAHYDROFOLATE REDUCTASE 1"/>
    <property type="match status" value="1"/>
</dbReference>
<dbReference type="Gene3D" id="3.20.20.220">
    <property type="match status" value="1"/>
</dbReference>
<dbReference type="FunFam" id="3.20.20.220:FF:000002">
    <property type="entry name" value="Methylenetetrahydrofolate reductase"/>
    <property type="match status" value="1"/>
</dbReference>
<dbReference type="Pfam" id="PF02219">
    <property type="entry name" value="MTHFR"/>
    <property type="match status" value="1"/>
</dbReference>
<evidence type="ECO:0000256" key="4">
    <source>
        <dbReference type="ARBA" id="ARBA00022630"/>
    </source>
</evidence>
<dbReference type="GO" id="GO:0071949">
    <property type="term" value="F:FAD binding"/>
    <property type="evidence" value="ECO:0007669"/>
    <property type="project" value="TreeGrafter"/>
</dbReference>
<dbReference type="FunCoup" id="A0A0C2X6H6">
    <property type="interactions" value="324"/>
</dbReference>
<dbReference type="GO" id="GO:0004489">
    <property type="term" value="F:methylenetetrahydrofolate reductase [NAD(P)H] activity"/>
    <property type="evidence" value="ECO:0007669"/>
    <property type="project" value="InterPro"/>
</dbReference>
<dbReference type="GO" id="GO:0005829">
    <property type="term" value="C:cytosol"/>
    <property type="evidence" value="ECO:0007669"/>
    <property type="project" value="TreeGrafter"/>
</dbReference>
<evidence type="ECO:0000256" key="1">
    <source>
        <dbReference type="ARBA" id="ARBA00001974"/>
    </source>
</evidence>
<evidence type="ECO:0000256" key="5">
    <source>
        <dbReference type="ARBA" id="ARBA00022827"/>
    </source>
</evidence>
<name>A0A0C2X6H6_AMAMK</name>
<comment type="similarity">
    <text evidence="3">Belongs to the methylenetetrahydrofolate reductase family.</text>
</comment>
<dbReference type="AlphaFoldDB" id="A0A0C2X6H6"/>
<reference evidence="10 11" key="1">
    <citation type="submission" date="2014-04" db="EMBL/GenBank/DDBJ databases">
        <title>Evolutionary Origins and Diversification of the Mycorrhizal Mutualists.</title>
        <authorList>
            <consortium name="DOE Joint Genome Institute"/>
            <consortium name="Mycorrhizal Genomics Consortium"/>
            <person name="Kohler A."/>
            <person name="Kuo A."/>
            <person name="Nagy L.G."/>
            <person name="Floudas D."/>
            <person name="Copeland A."/>
            <person name="Barry K.W."/>
            <person name="Cichocki N."/>
            <person name="Veneault-Fourrey C."/>
            <person name="LaButti K."/>
            <person name="Lindquist E.A."/>
            <person name="Lipzen A."/>
            <person name="Lundell T."/>
            <person name="Morin E."/>
            <person name="Murat C."/>
            <person name="Riley R."/>
            <person name="Ohm R."/>
            <person name="Sun H."/>
            <person name="Tunlid A."/>
            <person name="Henrissat B."/>
            <person name="Grigoriev I.V."/>
            <person name="Hibbett D.S."/>
            <person name="Martin F."/>
        </authorList>
    </citation>
    <scope>NUCLEOTIDE SEQUENCE [LARGE SCALE GENOMIC DNA]</scope>
    <source>
        <strain evidence="10 11">Koide BX008</strain>
    </source>
</reference>
<evidence type="ECO:0000256" key="7">
    <source>
        <dbReference type="ARBA" id="ARBA00023002"/>
    </source>
</evidence>
<gene>
    <name evidence="10" type="ORF">M378DRAFT_69203</name>
</gene>
<keyword evidence="11" id="KW-1185">Reference proteome</keyword>
<comment type="pathway">
    <text evidence="2 8">One-carbon metabolism; tetrahydrofolate interconversion.</text>
</comment>
<keyword evidence="6" id="KW-0521">NADP</keyword>
<dbReference type="Proteomes" id="UP000054549">
    <property type="component" value="Unassembled WGS sequence"/>
</dbReference>
<evidence type="ECO:0000259" key="9">
    <source>
        <dbReference type="Pfam" id="PF21895"/>
    </source>
</evidence>
<dbReference type="CDD" id="cd00537">
    <property type="entry name" value="MTHFR"/>
    <property type="match status" value="1"/>
</dbReference>
<protein>
    <recommendedName>
        <fullName evidence="9">MTHFR SAM-binding regulatory domain-containing protein</fullName>
    </recommendedName>
</protein>
<dbReference type="EMBL" id="KN818225">
    <property type="protein sequence ID" value="KIL69922.1"/>
    <property type="molecule type" value="Genomic_DNA"/>
</dbReference>
<dbReference type="UniPathway" id="UPA00193"/>
<dbReference type="InterPro" id="IPR004621">
    <property type="entry name" value="Fadh2_euk"/>
</dbReference>
<dbReference type="InterPro" id="IPR029041">
    <property type="entry name" value="FAD-linked_oxidoreductase-like"/>
</dbReference>
<dbReference type="OrthoDB" id="16284at2759"/>
<evidence type="ECO:0000313" key="10">
    <source>
        <dbReference type="EMBL" id="KIL69922.1"/>
    </source>
</evidence>
<dbReference type="GO" id="GO:0035999">
    <property type="term" value="P:tetrahydrofolate interconversion"/>
    <property type="evidence" value="ECO:0007669"/>
    <property type="project" value="UniProtKB-UniPathway"/>
</dbReference>
<dbReference type="NCBIfam" id="TIGR00677">
    <property type="entry name" value="fadh2_euk"/>
    <property type="match status" value="1"/>
</dbReference>
<dbReference type="Pfam" id="PF21895">
    <property type="entry name" value="MTHFR_C"/>
    <property type="match status" value="1"/>
</dbReference>
<organism evidence="10 11">
    <name type="scientific">Amanita muscaria (strain Koide BX008)</name>
    <dbReference type="NCBI Taxonomy" id="946122"/>
    <lineage>
        <taxon>Eukaryota</taxon>
        <taxon>Fungi</taxon>
        <taxon>Dikarya</taxon>
        <taxon>Basidiomycota</taxon>
        <taxon>Agaricomycotina</taxon>
        <taxon>Agaricomycetes</taxon>
        <taxon>Agaricomycetidae</taxon>
        <taxon>Agaricales</taxon>
        <taxon>Pluteineae</taxon>
        <taxon>Amanitaceae</taxon>
        <taxon>Amanita</taxon>
    </lineage>
</organism>